<keyword evidence="6" id="KW-0804">Transcription</keyword>
<evidence type="ECO:0000256" key="1">
    <source>
        <dbReference type="ARBA" id="ARBA00004123"/>
    </source>
</evidence>
<dbReference type="Pfam" id="PF02892">
    <property type="entry name" value="zf-BED"/>
    <property type="match status" value="1"/>
</dbReference>
<evidence type="ECO:0000259" key="9">
    <source>
        <dbReference type="PROSITE" id="PS50808"/>
    </source>
</evidence>
<evidence type="ECO:0000256" key="5">
    <source>
        <dbReference type="ARBA" id="ARBA00023015"/>
    </source>
</evidence>
<dbReference type="PROSITE" id="PS50808">
    <property type="entry name" value="ZF_BED"/>
    <property type="match status" value="1"/>
</dbReference>
<keyword evidence="4" id="KW-0862">Zinc</keyword>
<evidence type="ECO:0000313" key="10">
    <source>
        <dbReference type="EMBL" id="KAK3107891.1"/>
    </source>
</evidence>
<proteinExistence type="predicted"/>
<dbReference type="AlphaFoldDB" id="A0AA88YMJ8"/>
<dbReference type="PANTHER" id="PTHR46481">
    <property type="entry name" value="ZINC FINGER BED DOMAIN-CONTAINING PROTEIN 4"/>
    <property type="match status" value="1"/>
</dbReference>
<evidence type="ECO:0000256" key="6">
    <source>
        <dbReference type="ARBA" id="ARBA00023163"/>
    </source>
</evidence>
<dbReference type="GO" id="GO:0005634">
    <property type="term" value="C:nucleus"/>
    <property type="evidence" value="ECO:0007669"/>
    <property type="project" value="UniProtKB-SubCell"/>
</dbReference>
<evidence type="ECO:0000256" key="8">
    <source>
        <dbReference type="PROSITE-ProRule" id="PRU00027"/>
    </source>
</evidence>
<comment type="subcellular location">
    <subcellularLocation>
        <location evidence="1">Nucleus</location>
    </subcellularLocation>
</comment>
<sequence>MAEEEWVKLVSPIGSKSTVWETFGMPVYESNGVRRQDKDNVICKLCDAVLKYTGNLTNMQKHIDRHHPVVSKNKKLVTSTSSGTIMSHMTKEKPTSVVSGQLRLTDFSKSQYSYNSHRALAITRKVGLFIAKDFRPLSIVDNEYFRDLLQELDPRYILPKRKHFAEKVIPELYNEAKVKVMNSLKHAESVAVTTDSWTSRACESYVTITAHFIKLDWIMNAHVLQTRILDVSHTGVNIGNMLKESVTEWELPFKNGIPIV</sequence>
<dbReference type="Proteomes" id="UP001186944">
    <property type="component" value="Unassembled WGS sequence"/>
</dbReference>
<dbReference type="GO" id="GO:0008270">
    <property type="term" value="F:zinc ion binding"/>
    <property type="evidence" value="ECO:0007669"/>
    <property type="project" value="UniProtKB-KW"/>
</dbReference>
<dbReference type="InterPro" id="IPR036236">
    <property type="entry name" value="Znf_C2H2_sf"/>
</dbReference>
<dbReference type="SUPFAM" id="SSF57667">
    <property type="entry name" value="beta-beta-alpha zinc fingers"/>
    <property type="match status" value="1"/>
</dbReference>
<evidence type="ECO:0000313" key="11">
    <source>
        <dbReference type="Proteomes" id="UP001186944"/>
    </source>
</evidence>
<dbReference type="InterPro" id="IPR052035">
    <property type="entry name" value="ZnF_BED_domain_contain"/>
</dbReference>
<keyword evidence="5" id="KW-0805">Transcription regulation</keyword>
<reference evidence="10" key="1">
    <citation type="submission" date="2019-08" db="EMBL/GenBank/DDBJ databases">
        <title>The improved chromosome-level genome for the pearl oyster Pinctada fucata martensii using PacBio sequencing and Hi-C.</title>
        <authorList>
            <person name="Zheng Z."/>
        </authorList>
    </citation>
    <scope>NUCLEOTIDE SEQUENCE</scope>
    <source>
        <strain evidence="10">ZZ-2019</strain>
        <tissue evidence="10">Adductor muscle</tissue>
    </source>
</reference>
<feature type="domain" description="BED-type" evidence="9">
    <location>
        <begin position="14"/>
        <end position="74"/>
    </location>
</feature>
<organism evidence="10 11">
    <name type="scientific">Pinctada imbricata</name>
    <name type="common">Atlantic pearl-oyster</name>
    <name type="synonym">Pinctada martensii</name>
    <dbReference type="NCBI Taxonomy" id="66713"/>
    <lineage>
        <taxon>Eukaryota</taxon>
        <taxon>Metazoa</taxon>
        <taxon>Spiralia</taxon>
        <taxon>Lophotrochozoa</taxon>
        <taxon>Mollusca</taxon>
        <taxon>Bivalvia</taxon>
        <taxon>Autobranchia</taxon>
        <taxon>Pteriomorphia</taxon>
        <taxon>Pterioida</taxon>
        <taxon>Pterioidea</taxon>
        <taxon>Pteriidae</taxon>
        <taxon>Pinctada</taxon>
    </lineage>
</organism>
<accession>A0AA88YMJ8</accession>
<dbReference type="EMBL" id="VSWD01000002">
    <property type="protein sequence ID" value="KAK3107891.1"/>
    <property type="molecule type" value="Genomic_DNA"/>
</dbReference>
<keyword evidence="11" id="KW-1185">Reference proteome</keyword>
<protein>
    <recommendedName>
        <fullName evidence="9">BED-type domain-containing protein</fullName>
    </recommendedName>
</protein>
<name>A0AA88YMJ8_PINIB</name>
<evidence type="ECO:0000256" key="7">
    <source>
        <dbReference type="ARBA" id="ARBA00023242"/>
    </source>
</evidence>
<keyword evidence="3 8" id="KW-0863">Zinc-finger</keyword>
<dbReference type="SUPFAM" id="SSF140996">
    <property type="entry name" value="Hermes dimerisation domain"/>
    <property type="match status" value="1"/>
</dbReference>
<keyword evidence="7" id="KW-0539">Nucleus</keyword>
<comment type="caution">
    <text evidence="10">The sequence shown here is derived from an EMBL/GenBank/DDBJ whole genome shotgun (WGS) entry which is preliminary data.</text>
</comment>
<dbReference type="GO" id="GO:0003677">
    <property type="term" value="F:DNA binding"/>
    <property type="evidence" value="ECO:0007669"/>
    <property type="project" value="InterPro"/>
</dbReference>
<dbReference type="InterPro" id="IPR012337">
    <property type="entry name" value="RNaseH-like_sf"/>
</dbReference>
<evidence type="ECO:0000256" key="4">
    <source>
        <dbReference type="ARBA" id="ARBA00022833"/>
    </source>
</evidence>
<evidence type="ECO:0000256" key="2">
    <source>
        <dbReference type="ARBA" id="ARBA00022723"/>
    </source>
</evidence>
<dbReference type="InterPro" id="IPR003656">
    <property type="entry name" value="Znf_BED"/>
</dbReference>
<gene>
    <name evidence="10" type="ORF">FSP39_024544</name>
</gene>
<keyword evidence="2" id="KW-0479">Metal-binding</keyword>
<dbReference type="SUPFAM" id="SSF53098">
    <property type="entry name" value="Ribonuclease H-like"/>
    <property type="match status" value="1"/>
</dbReference>
<evidence type="ECO:0000256" key="3">
    <source>
        <dbReference type="ARBA" id="ARBA00022771"/>
    </source>
</evidence>
<dbReference type="GO" id="GO:0009791">
    <property type="term" value="P:post-embryonic development"/>
    <property type="evidence" value="ECO:0007669"/>
    <property type="project" value="UniProtKB-ARBA"/>
</dbReference>
<dbReference type="SMART" id="SM00614">
    <property type="entry name" value="ZnF_BED"/>
    <property type="match status" value="1"/>
</dbReference>
<dbReference type="PANTHER" id="PTHR46481:SF10">
    <property type="entry name" value="ZINC FINGER BED DOMAIN-CONTAINING PROTEIN 39"/>
    <property type="match status" value="1"/>
</dbReference>